<dbReference type="InterPro" id="IPR002731">
    <property type="entry name" value="ATPase_BadF"/>
</dbReference>
<keyword evidence="2" id="KW-0479">Metal-binding</keyword>
<dbReference type="InterPro" id="IPR043129">
    <property type="entry name" value="ATPase_NBD"/>
</dbReference>
<evidence type="ECO:0000256" key="3">
    <source>
        <dbReference type="ARBA" id="ARBA00023004"/>
    </source>
</evidence>
<evidence type="ECO:0000256" key="1">
    <source>
        <dbReference type="ARBA" id="ARBA00001966"/>
    </source>
</evidence>
<comment type="cofactor">
    <cofactor evidence="1">
        <name>[4Fe-4S] cluster</name>
        <dbReference type="ChEBI" id="CHEBI:49883"/>
    </cofactor>
</comment>
<dbReference type="CDD" id="cd24036">
    <property type="entry name" value="ASKHA_NBD_BcrAD_BadFG_HgdC_HadI"/>
    <property type="match status" value="1"/>
</dbReference>
<evidence type="ECO:0000313" key="7">
    <source>
        <dbReference type="Proteomes" id="UP001320148"/>
    </source>
</evidence>
<dbReference type="RefSeq" id="WP_236892975.1">
    <property type="nucleotide sequence ID" value="NZ_AP024488.1"/>
</dbReference>
<dbReference type="SUPFAM" id="SSF53067">
    <property type="entry name" value="Actin-like ATPase domain"/>
    <property type="match status" value="1"/>
</dbReference>
<dbReference type="InterPro" id="IPR051805">
    <property type="entry name" value="Dehydratase_Activator_Redct"/>
</dbReference>
<evidence type="ECO:0000259" key="5">
    <source>
        <dbReference type="Pfam" id="PF01869"/>
    </source>
</evidence>
<organism evidence="6 7">
    <name type="scientific">Desulfoluna limicola</name>
    <dbReference type="NCBI Taxonomy" id="2810562"/>
    <lineage>
        <taxon>Bacteria</taxon>
        <taxon>Pseudomonadati</taxon>
        <taxon>Thermodesulfobacteriota</taxon>
        <taxon>Desulfobacteria</taxon>
        <taxon>Desulfobacterales</taxon>
        <taxon>Desulfolunaceae</taxon>
        <taxon>Desulfoluna</taxon>
    </lineage>
</organism>
<keyword evidence="7" id="KW-1185">Reference proteome</keyword>
<name>A0ABN6F6P1_9BACT</name>
<feature type="domain" description="ATPase BadF/BadG/BcrA/BcrD type" evidence="5">
    <location>
        <begin position="5"/>
        <end position="254"/>
    </location>
</feature>
<dbReference type="NCBIfam" id="TIGR00241">
    <property type="entry name" value="CoA_E_activ"/>
    <property type="match status" value="1"/>
</dbReference>
<evidence type="ECO:0000256" key="4">
    <source>
        <dbReference type="ARBA" id="ARBA00023014"/>
    </source>
</evidence>
<evidence type="ECO:0000256" key="2">
    <source>
        <dbReference type="ARBA" id="ARBA00022723"/>
    </source>
</evidence>
<gene>
    <name evidence="6" type="ORF">DSLASN_23160</name>
</gene>
<keyword evidence="4" id="KW-0411">Iron-sulfur</keyword>
<dbReference type="Pfam" id="PF01869">
    <property type="entry name" value="BcrAD_BadFG"/>
    <property type="match status" value="1"/>
</dbReference>
<reference evidence="6 7" key="1">
    <citation type="submission" date="2021-02" db="EMBL/GenBank/DDBJ databases">
        <title>Complete genome of Desulfoluna sp. strain ASN36.</title>
        <authorList>
            <person name="Takahashi A."/>
            <person name="Kojima H."/>
            <person name="Fukui M."/>
        </authorList>
    </citation>
    <scope>NUCLEOTIDE SEQUENCE [LARGE SCALE GENOMIC DNA]</scope>
    <source>
        <strain evidence="6 7">ASN36</strain>
    </source>
</reference>
<keyword evidence="3" id="KW-0408">Iron</keyword>
<dbReference type="PANTHER" id="PTHR32329:SF2">
    <property type="entry name" value="BIFUNCTIONAL PROTEIN [INCLUDES 2-HYDROXYACYL-COA DEHYDRATASE (N-TER) AND ITS ACTIVATOR DOMAIN (C_TERM)"/>
    <property type="match status" value="1"/>
</dbReference>
<protein>
    <submittedName>
        <fullName evidence="6">2-hydroxyglutaryl-CoA dehydratase</fullName>
    </submittedName>
</protein>
<dbReference type="PANTHER" id="PTHR32329">
    <property type="entry name" value="BIFUNCTIONAL PROTEIN [INCLUDES 2-HYDROXYACYL-COA DEHYDRATASE (N-TER) AND ITS ACTIVATOR DOMAIN (C_TERM)-RELATED"/>
    <property type="match status" value="1"/>
</dbReference>
<accession>A0ABN6F6P1</accession>
<dbReference type="EMBL" id="AP024488">
    <property type="protein sequence ID" value="BCS96684.1"/>
    <property type="molecule type" value="Genomic_DNA"/>
</dbReference>
<dbReference type="Gene3D" id="3.30.420.40">
    <property type="match status" value="2"/>
</dbReference>
<proteinExistence type="predicted"/>
<dbReference type="Proteomes" id="UP001320148">
    <property type="component" value="Chromosome"/>
</dbReference>
<sequence>MITAGCDIGSRTAKAVILEDGRIVASQVIPARLDPVESAGAVMNLALDAAGLALGDVGSIVGTGYGQLEIPFAHRLESEIVCHAKGAWWTIPSARMIVDIGGQDAKAIRIDEKGRVIRYSYNDKCASGTGRFLEIMAEALRVDLDDMGEMGMAGTEAITISSQCVIFAETEVVSLINENREVADILNALHRALGNRIASQARSLVIEEEVVMTGGVAKNVGVFHALSSGMKVPVRALEGVDPQINGALGAALIAAE</sequence>
<evidence type="ECO:0000313" key="6">
    <source>
        <dbReference type="EMBL" id="BCS96684.1"/>
    </source>
</evidence>
<dbReference type="InterPro" id="IPR008275">
    <property type="entry name" value="CoA_E_activase_dom"/>
</dbReference>